<dbReference type="GO" id="GO:0042274">
    <property type="term" value="P:ribosomal small subunit biogenesis"/>
    <property type="evidence" value="ECO:0007669"/>
    <property type="project" value="UniProtKB-UniRule"/>
</dbReference>
<dbReference type="Proteomes" id="UP000053937">
    <property type="component" value="Unassembled WGS sequence"/>
</dbReference>
<protein>
    <recommendedName>
        <fullName evidence="3">Ribosome maturation factor RimP</fullName>
    </recommendedName>
</protein>
<evidence type="ECO:0000256" key="3">
    <source>
        <dbReference type="HAMAP-Rule" id="MF_01077"/>
    </source>
</evidence>
<dbReference type="InterPro" id="IPR003728">
    <property type="entry name" value="Ribosome_maturation_RimP"/>
</dbReference>
<dbReference type="PANTHER" id="PTHR33867:SF1">
    <property type="entry name" value="RIBOSOME MATURATION FACTOR RIMP"/>
    <property type="match status" value="1"/>
</dbReference>
<evidence type="ECO:0000259" key="4">
    <source>
        <dbReference type="Pfam" id="PF02576"/>
    </source>
</evidence>
<dbReference type="InterPro" id="IPR035956">
    <property type="entry name" value="RimP_N_sf"/>
</dbReference>
<comment type="similarity">
    <text evidence="3">Belongs to the RimP family.</text>
</comment>
<dbReference type="AlphaFoldDB" id="A0A101JKR1"/>
<evidence type="ECO:0000256" key="1">
    <source>
        <dbReference type="ARBA" id="ARBA00022490"/>
    </source>
</evidence>
<dbReference type="EMBL" id="LMBR01000132">
    <property type="protein sequence ID" value="KUL28695.1"/>
    <property type="molecule type" value="Genomic_DNA"/>
</dbReference>
<evidence type="ECO:0000313" key="6">
    <source>
        <dbReference type="Proteomes" id="UP000053937"/>
    </source>
</evidence>
<dbReference type="PANTHER" id="PTHR33867">
    <property type="entry name" value="RIBOSOME MATURATION FACTOR RIMP"/>
    <property type="match status" value="1"/>
</dbReference>
<organism evidence="5 6">
    <name type="scientific">Chlorobium limicola</name>
    <dbReference type="NCBI Taxonomy" id="1092"/>
    <lineage>
        <taxon>Bacteria</taxon>
        <taxon>Pseudomonadati</taxon>
        <taxon>Chlorobiota</taxon>
        <taxon>Chlorobiia</taxon>
        <taxon>Chlorobiales</taxon>
        <taxon>Chlorobiaceae</taxon>
        <taxon>Chlorobium/Pelodictyon group</taxon>
        <taxon>Chlorobium</taxon>
    </lineage>
</organism>
<sequence>MVSMEEKIKACVFQALESATGTKGEGVYLVSVRVKGAGKQTKIEILLDSDTGIRIDQCSFFSRRIRELLENEGGTPVLDGEDFDLMVSSPGLGESLLMSRQYLRHIGRLLRVIYKDELQSEKIVTGRLQQVLKTEGEITAVRLVPVKTGKKGAGNVQEPIELTLDCIVRAVPEAEL</sequence>
<evidence type="ECO:0000256" key="2">
    <source>
        <dbReference type="ARBA" id="ARBA00022517"/>
    </source>
</evidence>
<dbReference type="Gene3D" id="3.30.300.70">
    <property type="entry name" value="RimP-like superfamily, N-terminal"/>
    <property type="match status" value="1"/>
</dbReference>
<comment type="caution">
    <text evidence="5">The sequence shown here is derived from an EMBL/GenBank/DDBJ whole genome shotgun (WGS) entry which is preliminary data.</text>
</comment>
<keyword evidence="1 3" id="KW-0963">Cytoplasm</keyword>
<dbReference type="Pfam" id="PF02576">
    <property type="entry name" value="RimP_N"/>
    <property type="match status" value="1"/>
</dbReference>
<comment type="subcellular location">
    <subcellularLocation>
        <location evidence="3">Cytoplasm</location>
    </subcellularLocation>
</comment>
<dbReference type="InterPro" id="IPR028989">
    <property type="entry name" value="RimP_N"/>
</dbReference>
<dbReference type="NCBIfam" id="NF011234">
    <property type="entry name" value="PRK14641.1"/>
    <property type="match status" value="1"/>
</dbReference>
<feature type="domain" description="Ribosome maturation factor RimP N-terminal" evidence="4">
    <location>
        <begin position="23"/>
        <end position="92"/>
    </location>
</feature>
<dbReference type="SUPFAM" id="SSF75420">
    <property type="entry name" value="YhbC-like, N-terminal domain"/>
    <property type="match status" value="1"/>
</dbReference>
<name>A0A101JKR1_CHLLI</name>
<comment type="function">
    <text evidence="3">Required for maturation of 30S ribosomal subunits.</text>
</comment>
<reference evidence="5 6" key="1">
    <citation type="submission" date="2015-10" db="EMBL/GenBank/DDBJ databases">
        <title>Draft Genome Sequence of Chlorobium limicola strain Frasassi Growing under Artificial Lighting in the Frasassi Cave System.</title>
        <authorList>
            <person name="Mansor M."/>
            <person name="Macalady J."/>
        </authorList>
    </citation>
    <scope>NUCLEOTIDE SEQUENCE [LARGE SCALE GENOMIC DNA]</scope>
    <source>
        <strain evidence="5 6">Frasassi</strain>
    </source>
</reference>
<dbReference type="GO" id="GO:0005737">
    <property type="term" value="C:cytoplasm"/>
    <property type="evidence" value="ECO:0007669"/>
    <property type="project" value="UniProtKB-SubCell"/>
</dbReference>
<dbReference type="HAMAP" id="MF_01077">
    <property type="entry name" value="RimP"/>
    <property type="match status" value="1"/>
</dbReference>
<keyword evidence="2 3" id="KW-0690">Ribosome biogenesis</keyword>
<gene>
    <name evidence="3" type="primary">rimP</name>
    <name evidence="5" type="ORF">ASB62_05485</name>
</gene>
<evidence type="ECO:0000313" key="5">
    <source>
        <dbReference type="EMBL" id="KUL28695.1"/>
    </source>
</evidence>
<keyword evidence="6" id="KW-1185">Reference proteome</keyword>
<dbReference type="OrthoDB" id="9789702at2"/>
<proteinExistence type="inferred from homology"/>
<accession>A0A101JKR1</accession>